<dbReference type="Gene3D" id="1.10.10.60">
    <property type="entry name" value="Homeodomain-like"/>
    <property type="match status" value="2"/>
</dbReference>
<dbReference type="InterPro" id="IPR009057">
    <property type="entry name" value="Homeodomain-like_sf"/>
</dbReference>
<dbReference type="InterPro" id="IPR001005">
    <property type="entry name" value="SANT/Myb"/>
</dbReference>
<proteinExistence type="predicted"/>
<evidence type="ECO:0000256" key="4">
    <source>
        <dbReference type="ARBA" id="ARBA00023242"/>
    </source>
</evidence>
<dbReference type="Pfam" id="PF00249">
    <property type="entry name" value="Myb_DNA-binding"/>
    <property type="match status" value="2"/>
</dbReference>
<sequence length="443" mass="48930">MGRTPCCNEAGLKRGAWTADEDQKLIAYIQEHGGGGWRTMPQKAGLQRCGKSCRLRWANYLRPDIKRGEFSTEEEKMIIRLHATLGNRWSAIARHLPKRTDNEIKNYWNTHLKKRLVDRGIDPVTHRLITSSSMDNPCNMVEERSDSEIRPIQRSISTSAKLINQVSAKFAQMQRKEMTTTVSTPPTCLDAIKAVLLNSTKDTITYSGSSGGGGGDNGDDSDVEMIPSRPISRSSRILNKMATKLAPSKSLDLLKNRLSVPSKQSMASRSVSDTSTTGGTYNNIESPISISDLLESMPTSSSACESSELTGNLSMGEDQVNEAFAVLHQAMELETTATPESPMYTTNELEELLGNYGGDQDGATITNDVTKSKACDSQVATSMEPATDFIEKFTNMPFGCRPNEYSTTKDNFYGEEESNGGALEVNMNYWNEDFDWLITDCNN</sequence>
<feature type="domain" description="HTH myb-type" evidence="7">
    <location>
        <begin position="9"/>
        <end position="61"/>
    </location>
</feature>
<evidence type="ECO:0000256" key="1">
    <source>
        <dbReference type="ARBA" id="ARBA00004123"/>
    </source>
</evidence>
<evidence type="ECO:0000256" key="3">
    <source>
        <dbReference type="ARBA" id="ARBA00023125"/>
    </source>
</evidence>
<feature type="domain" description="Myb-like" evidence="6">
    <location>
        <begin position="62"/>
        <end position="112"/>
    </location>
</feature>
<accession>A0ABQ9KMB3</accession>
<organism evidence="8 9">
    <name type="scientific">Hevea brasiliensis</name>
    <name type="common">Para rubber tree</name>
    <name type="synonym">Siphonia brasiliensis</name>
    <dbReference type="NCBI Taxonomy" id="3981"/>
    <lineage>
        <taxon>Eukaryota</taxon>
        <taxon>Viridiplantae</taxon>
        <taxon>Streptophyta</taxon>
        <taxon>Embryophyta</taxon>
        <taxon>Tracheophyta</taxon>
        <taxon>Spermatophyta</taxon>
        <taxon>Magnoliopsida</taxon>
        <taxon>eudicotyledons</taxon>
        <taxon>Gunneridae</taxon>
        <taxon>Pentapetalae</taxon>
        <taxon>rosids</taxon>
        <taxon>fabids</taxon>
        <taxon>Malpighiales</taxon>
        <taxon>Euphorbiaceae</taxon>
        <taxon>Crotonoideae</taxon>
        <taxon>Micrandreae</taxon>
        <taxon>Hevea</taxon>
    </lineage>
</organism>
<comment type="caution">
    <text evidence="8">The sequence shown here is derived from an EMBL/GenBank/DDBJ whole genome shotgun (WGS) entry which is preliminary data.</text>
</comment>
<dbReference type="SMART" id="SM00717">
    <property type="entry name" value="SANT"/>
    <property type="match status" value="2"/>
</dbReference>
<keyword evidence="9" id="KW-1185">Reference proteome</keyword>
<reference evidence="8" key="1">
    <citation type="journal article" date="2023" name="Plant Biotechnol. J.">
        <title>Chromosome-level wild Hevea brasiliensis genome provides new tools for genomic-assisted breeding and valuable loci to elevate rubber yield.</title>
        <authorList>
            <person name="Cheng H."/>
            <person name="Song X."/>
            <person name="Hu Y."/>
            <person name="Wu T."/>
            <person name="Yang Q."/>
            <person name="An Z."/>
            <person name="Feng S."/>
            <person name="Deng Z."/>
            <person name="Wu W."/>
            <person name="Zeng X."/>
            <person name="Tu M."/>
            <person name="Wang X."/>
            <person name="Huang H."/>
        </authorList>
    </citation>
    <scope>NUCLEOTIDE SEQUENCE</scope>
    <source>
        <strain evidence="8">MT/VB/25A 57/8</strain>
    </source>
</reference>
<feature type="domain" description="Myb-like" evidence="6">
    <location>
        <begin position="9"/>
        <end position="61"/>
    </location>
</feature>
<keyword evidence="2" id="KW-0677">Repeat</keyword>
<evidence type="ECO:0000259" key="6">
    <source>
        <dbReference type="PROSITE" id="PS50090"/>
    </source>
</evidence>
<dbReference type="PROSITE" id="PS51294">
    <property type="entry name" value="HTH_MYB"/>
    <property type="match status" value="2"/>
</dbReference>
<dbReference type="PROSITE" id="PS50090">
    <property type="entry name" value="MYB_LIKE"/>
    <property type="match status" value="2"/>
</dbReference>
<dbReference type="PANTHER" id="PTHR47994:SF5">
    <property type="entry name" value="F14D16.11-RELATED"/>
    <property type="match status" value="1"/>
</dbReference>
<dbReference type="InterPro" id="IPR017930">
    <property type="entry name" value="Myb_dom"/>
</dbReference>
<gene>
    <name evidence="8" type="ORF">P3X46_031122</name>
</gene>
<evidence type="ECO:0000259" key="7">
    <source>
        <dbReference type="PROSITE" id="PS51294"/>
    </source>
</evidence>
<evidence type="ECO:0000256" key="5">
    <source>
        <dbReference type="SAM" id="MobiDB-lite"/>
    </source>
</evidence>
<dbReference type="SUPFAM" id="SSF46689">
    <property type="entry name" value="Homeodomain-like"/>
    <property type="match status" value="1"/>
</dbReference>
<keyword evidence="3" id="KW-0238">DNA-binding</keyword>
<dbReference type="EMBL" id="JARPOI010000017">
    <property type="protein sequence ID" value="KAJ9140476.1"/>
    <property type="molecule type" value="Genomic_DNA"/>
</dbReference>
<keyword evidence="4" id="KW-0539">Nucleus</keyword>
<name>A0ABQ9KMB3_HEVBR</name>
<evidence type="ECO:0000313" key="9">
    <source>
        <dbReference type="Proteomes" id="UP001174677"/>
    </source>
</evidence>
<dbReference type="Proteomes" id="UP001174677">
    <property type="component" value="Chromosome 17"/>
</dbReference>
<evidence type="ECO:0000256" key="2">
    <source>
        <dbReference type="ARBA" id="ARBA00022737"/>
    </source>
</evidence>
<feature type="domain" description="HTH myb-type" evidence="7">
    <location>
        <begin position="62"/>
        <end position="116"/>
    </location>
</feature>
<protein>
    <submittedName>
        <fullName evidence="8">Uncharacterized protein</fullName>
    </submittedName>
</protein>
<dbReference type="PANTHER" id="PTHR47994">
    <property type="entry name" value="F14D16.11-RELATED"/>
    <property type="match status" value="1"/>
</dbReference>
<evidence type="ECO:0000313" key="8">
    <source>
        <dbReference type="EMBL" id="KAJ9140476.1"/>
    </source>
</evidence>
<feature type="region of interest" description="Disordered" evidence="5">
    <location>
        <begin position="262"/>
        <end position="284"/>
    </location>
</feature>
<comment type="subcellular location">
    <subcellularLocation>
        <location evidence="1">Nucleus</location>
    </subcellularLocation>
</comment>
<dbReference type="CDD" id="cd00167">
    <property type="entry name" value="SANT"/>
    <property type="match status" value="2"/>
</dbReference>
<dbReference type="InterPro" id="IPR015495">
    <property type="entry name" value="Myb_TF_plants"/>
</dbReference>